<organism evidence="1 2">
    <name type="scientific">Frieseomelitta varia</name>
    <dbReference type="NCBI Taxonomy" id="561572"/>
    <lineage>
        <taxon>Eukaryota</taxon>
        <taxon>Metazoa</taxon>
        <taxon>Ecdysozoa</taxon>
        <taxon>Arthropoda</taxon>
        <taxon>Hexapoda</taxon>
        <taxon>Insecta</taxon>
        <taxon>Pterygota</taxon>
        <taxon>Neoptera</taxon>
        <taxon>Endopterygota</taxon>
        <taxon>Hymenoptera</taxon>
        <taxon>Apocrita</taxon>
        <taxon>Aculeata</taxon>
        <taxon>Apoidea</taxon>
        <taxon>Anthophila</taxon>
        <taxon>Apidae</taxon>
        <taxon>Frieseomelitta</taxon>
    </lineage>
</organism>
<proteinExistence type="predicted"/>
<dbReference type="Gene3D" id="1.25.70.10">
    <property type="entry name" value="Transcription termination factor 3, mitochondrial"/>
    <property type="match status" value="1"/>
</dbReference>
<comment type="caution">
    <text evidence="1">The sequence shown here is derived from an EMBL/GenBank/DDBJ whole genome shotgun (WGS) entry which is preliminary data.</text>
</comment>
<reference evidence="1" key="1">
    <citation type="submission" date="2019-11" db="EMBL/GenBank/DDBJ databases">
        <title>The nuclear and mitochondrial genomes of Frieseomelitta varia - a highly eusocial stingless bee (Meliponini) with a permanently sterile worker caste.</title>
        <authorList>
            <person name="Freitas F.C.P."/>
            <person name="Lourenco A.P."/>
            <person name="Nunes F.M.F."/>
            <person name="Paschoal A.R."/>
            <person name="Abreu F.C.P."/>
            <person name="Barbin F.O."/>
            <person name="Bataglia L."/>
            <person name="Cardoso-Junior C.A.M."/>
            <person name="Cervoni M.S."/>
            <person name="Silva S.R."/>
            <person name="Dalarmi F."/>
            <person name="Del Lama M.A."/>
            <person name="Depintor T.S."/>
            <person name="Ferreira K.M."/>
            <person name="Goria P.S."/>
            <person name="Jaskot M.C."/>
            <person name="Lago D.C."/>
            <person name="Luna-Lucena D."/>
            <person name="Moda L.M."/>
            <person name="Nascimento L."/>
            <person name="Pedrino M."/>
            <person name="Rabico F.O."/>
            <person name="Sanches F.C."/>
            <person name="Santos D.E."/>
            <person name="Santos C.G."/>
            <person name="Vieira J."/>
            <person name="Lopes T.F."/>
            <person name="Barchuk A.R."/>
            <person name="Hartfelder K."/>
            <person name="Simoes Z.L.P."/>
            <person name="Bitondi M.M.G."/>
            <person name="Pinheiro D.G."/>
        </authorList>
    </citation>
    <scope>NUCLEOTIDE SEQUENCE</scope>
    <source>
        <strain evidence="1">USP_RPSP 00005682</strain>
        <tissue evidence="1">Whole individual</tissue>
    </source>
</reference>
<dbReference type="EMBL" id="WNWW01000225">
    <property type="protein sequence ID" value="KAF3428269.1"/>
    <property type="molecule type" value="Genomic_DNA"/>
</dbReference>
<accession>A0A833RGA5</accession>
<gene>
    <name evidence="1" type="ORF">E2986_09154</name>
</gene>
<dbReference type="AlphaFoldDB" id="A0A833RGA5"/>
<protein>
    <recommendedName>
        <fullName evidence="3">Transcription termination factor 5, mitochondrial</fullName>
    </recommendedName>
</protein>
<sequence length="538" mass="64452">MFKQTFKTNFIIKQFGKLISPITTESKICNILATNLKLDGNAIKILHENKVDSKLRKIPEEQIIRNCVILQNMNVRLDKVELLIPCLKLQPKTLRNRILIFKEMGVKSINLYNIRRYFSYCRFLLLMQKSTSYFKKLFDIPRNKSIMKIIFSNVDLTYNEIDKYIIKNETHTTIGYYYQFCIMYYQKHHMKLDNKLFHKRKKFKYVSLTEMTRLLDILKNKCQLDEKFLEKHLYVLNIDVNNVEEVLNELNTNLNEKSVIDLIKLYPRILLHDISKIKNTFQLYQNFDLQNQSHRSILQGFKINKDTFIERYTDFANNLELDVWLKHPRLVFMLYYHKSITNRLTYMKHLNCSNNANTHTYLSNKDFFLRYIEGDLSHTAATKHVSYILKKEFGDNKIHLLSSIKKHPFWKSIPLLRIDKTIKYLKKYFSIEDICKNIQIILYPRSLIHDTLNLSYKEYSPQNGYNFTSTQYLALCLYKLEQKYHFSGNGVWEVEISVFKSNLFEDVYELDNLIERMNVDENEVMNLSGEAWFEHLLQ</sequence>
<dbReference type="Proteomes" id="UP000655588">
    <property type="component" value="Unassembled WGS sequence"/>
</dbReference>
<evidence type="ECO:0000313" key="1">
    <source>
        <dbReference type="EMBL" id="KAF3428269.1"/>
    </source>
</evidence>
<keyword evidence="2" id="KW-1185">Reference proteome</keyword>
<evidence type="ECO:0000313" key="2">
    <source>
        <dbReference type="Proteomes" id="UP000655588"/>
    </source>
</evidence>
<name>A0A833RGA5_9HYME</name>
<evidence type="ECO:0008006" key="3">
    <source>
        <dbReference type="Google" id="ProtNLM"/>
    </source>
</evidence>
<dbReference type="InterPro" id="IPR038538">
    <property type="entry name" value="MTERF_sf"/>
</dbReference>